<organism evidence="1 2">
    <name type="scientific">Asaia krungthepensis NRIC 0535</name>
    <dbReference type="NCBI Taxonomy" id="1307925"/>
    <lineage>
        <taxon>Bacteria</taxon>
        <taxon>Pseudomonadati</taxon>
        <taxon>Pseudomonadota</taxon>
        <taxon>Alphaproteobacteria</taxon>
        <taxon>Acetobacterales</taxon>
        <taxon>Acetobacteraceae</taxon>
        <taxon>Asaia</taxon>
    </lineage>
</organism>
<proteinExistence type="predicted"/>
<dbReference type="RefSeq" id="WP_264816302.1">
    <property type="nucleotide sequence ID" value="NZ_BAPV01000038.1"/>
</dbReference>
<reference evidence="1" key="1">
    <citation type="submission" date="2013-04" db="EMBL/GenBank/DDBJ databases">
        <title>The genome sequencing project of 58 acetic acid bacteria.</title>
        <authorList>
            <person name="Okamoto-Kainuma A."/>
            <person name="Ishikawa M."/>
            <person name="Umino S."/>
            <person name="Koizumi Y."/>
            <person name="Shiwa Y."/>
            <person name="Yoshikawa H."/>
            <person name="Matsutani M."/>
            <person name="Matsushita K."/>
        </authorList>
    </citation>
    <scope>NUCLEOTIDE SEQUENCE</scope>
    <source>
        <strain evidence="1">NRIC 0535</strain>
    </source>
</reference>
<protein>
    <submittedName>
        <fullName evidence="1">Uncharacterized protein</fullName>
    </submittedName>
</protein>
<evidence type="ECO:0000313" key="1">
    <source>
        <dbReference type="EMBL" id="GBQ91112.1"/>
    </source>
</evidence>
<accession>A0ABQ0Q4K8</accession>
<dbReference type="Proteomes" id="UP001062776">
    <property type="component" value="Unassembled WGS sequence"/>
</dbReference>
<name>A0ABQ0Q4K8_9PROT</name>
<keyword evidence="2" id="KW-1185">Reference proteome</keyword>
<sequence>MTHDHSDTDLDVLFPGYDLIVALRQAFLKHLLYDDYRRRSPELGGTHPWTLVELSCLVSGEVVSGIVVSADPVPGGWDLTQCFDIYTGEDLYTGAFRSIDPMRYAVRQIGTVPGRDAVSARSAVVPLLNLVAVATADWSAQPDTVARTVSPCGEASTQDFPEAFVCIHDGDDERYGLVTKGFPDGHGGWNLELPTEVFVSTGDIISVAPGEDTWIELIHDVEPDGLVRRG</sequence>
<dbReference type="EMBL" id="BAPV01000038">
    <property type="protein sequence ID" value="GBQ91112.1"/>
    <property type="molecule type" value="Genomic_DNA"/>
</dbReference>
<evidence type="ECO:0000313" key="2">
    <source>
        <dbReference type="Proteomes" id="UP001062776"/>
    </source>
</evidence>
<gene>
    <name evidence="1" type="ORF">AA0535_2208</name>
</gene>
<comment type="caution">
    <text evidence="1">The sequence shown here is derived from an EMBL/GenBank/DDBJ whole genome shotgun (WGS) entry which is preliminary data.</text>
</comment>